<evidence type="ECO:0000313" key="3">
    <source>
        <dbReference type="Proteomes" id="UP001234178"/>
    </source>
</evidence>
<organism evidence="2 3">
    <name type="scientific">Daphnia magna</name>
    <dbReference type="NCBI Taxonomy" id="35525"/>
    <lineage>
        <taxon>Eukaryota</taxon>
        <taxon>Metazoa</taxon>
        <taxon>Ecdysozoa</taxon>
        <taxon>Arthropoda</taxon>
        <taxon>Crustacea</taxon>
        <taxon>Branchiopoda</taxon>
        <taxon>Diplostraca</taxon>
        <taxon>Cladocera</taxon>
        <taxon>Anomopoda</taxon>
        <taxon>Daphniidae</taxon>
        <taxon>Daphnia</taxon>
    </lineage>
</organism>
<name>A0ABR0AM93_9CRUS</name>
<evidence type="ECO:0000313" key="2">
    <source>
        <dbReference type="EMBL" id="KAK4026239.1"/>
    </source>
</evidence>
<reference evidence="2 3" key="1">
    <citation type="journal article" date="2023" name="Nucleic Acids Res.">
        <title>The hologenome of Daphnia magna reveals possible DNA methylation and microbiome-mediated evolution of the host genome.</title>
        <authorList>
            <person name="Chaturvedi A."/>
            <person name="Li X."/>
            <person name="Dhandapani V."/>
            <person name="Marshall H."/>
            <person name="Kissane S."/>
            <person name="Cuenca-Cambronero M."/>
            <person name="Asole G."/>
            <person name="Calvet F."/>
            <person name="Ruiz-Romero M."/>
            <person name="Marangio P."/>
            <person name="Guigo R."/>
            <person name="Rago D."/>
            <person name="Mirbahai L."/>
            <person name="Eastwood N."/>
            <person name="Colbourne J.K."/>
            <person name="Zhou J."/>
            <person name="Mallon E."/>
            <person name="Orsini L."/>
        </authorList>
    </citation>
    <scope>NUCLEOTIDE SEQUENCE [LARGE SCALE GENOMIC DNA]</scope>
    <source>
        <strain evidence="2">LRV0_1</strain>
    </source>
</reference>
<dbReference type="SUPFAM" id="SSF54695">
    <property type="entry name" value="POZ domain"/>
    <property type="match status" value="1"/>
</dbReference>
<keyword evidence="3" id="KW-1185">Reference proteome</keyword>
<accession>A0ABR0AM93</accession>
<dbReference type="PROSITE" id="PS50097">
    <property type="entry name" value="BTB"/>
    <property type="match status" value="1"/>
</dbReference>
<dbReference type="InterPro" id="IPR000210">
    <property type="entry name" value="BTB/POZ_dom"/>
</dbReference>
<gene>
    <name evidence="2" type="ORF">OUZ56_015253</name>
</gene>
<dbReference type="SMART" id="SM00225">
    <property type="entry name" value="BTB"/>
    <property type="match status" value="1"/>
</dbReference>
<dbReference type="Proteomes" id="UP001234178">
    <property type="component" value="Unassembled WGS sequence"/>
</dbReference>
<dbReference type="EMBL" id="JAOYFB010000038">
    <property type="protein sequence ID" value="KAK4026239.1"/>
    <property type="molecule type" value="Genomic_DNA"/>
</dbReference>
<evidence type="ECO:0000259" key="1">
    <source>
        <dbReference type="PROSITE" id="PS50097"/>
    </source>
</evidence>
<sequence length="314" mass="35512">MASAENMREGLYFISWCGGTAANGQVAVTNLADVFETCQLNYNIQGQQLVLELNFMLSKTLEPKKLKKISVLATNDGIKQKMLFSKNKWTTSWTKQQQTVNYYDYGYGYATPLVISFDLLIDLTPNLTLAVAKGAKHVLDHILNLWKTKTLSDVTFRCKGKDIKAHVMIVASCSPVLAAMFANDFKEKSEKVVEVKDITHNTFSRLLRFMYVGDASLETVQEKETTELLVAADKYRVDTLKEDCALHLSQNLKVENAACFLVLAHLHNSSVLHEMTLDFMSKNAKAVCSRKDWMDIIKKYPELCFQATQFMFGL</sequence>
<protein>
    <recommendedName>
        <fullName evidence="1">BTB domain-containing protein</fullName>
    </recommendedName>
</protein>
<comment type="caution">
    <text evidence="2">The sequence shown here is derived from an EMBL/GenBank/DDBJ whole genome shotgun (WGS) entry which is preliminary data.</text>
</comment>
<dbReference type="Gene3D" id="3.30.710.10">
    <property type="entry name" value="Potassium Channel Kv1.1, Chain A"/>
    <property type="match status" value="1"/>
</dbReference>
<feature type="domain" description="BTB" evidence="1">
    <location>
        <begin position="152"/>
        <end position="219"/>
    </location>
</feature>
<dbReference type="Pfam" id="PF00651">
    <property type="entry name" value="BTB"/>
    <property type="match status" value="1"/>
</dbReference>
<dbReference type="PANTHER" id="PTHR24413">
    <property type="entry name" value="SPECKLE-TYPE POZ PROTEIN"/>
    <property type="match status" value="1"/>
</dbReference>
<dbReference type="Gene3D" id="1.25.40.420">
    <property type="match status" value="1"/>
</dbReference>
<dbReference type="InterPro" id="IPR011333">
    <property type="entry name" value="SKP1/BTB/POZ_sf"/>
</dbReference>
<proteinExistence type="predicted"/>